<evidence type="ECO:0000313" key="4">
    <source>
        <dbReference type="EMBL" id="PWJ53762.1"/>
    </source>
</evidence>
<keyword evidence="5" id="KW-1185">Reference proteome</keyword>
<protein>
    <submittedName>
        <fullName evidence="4">Putative iron-regulated membrane protein</fullName>
    </submittedName>
</protein>
<proteinExistence type="predicted"/>
<dbReference type="PANTHER" id="PTHR34219">
    <property type="entry name" value="IRON-REGULATED INNER MEMBRANE PROTEIN-RELATED"/>
    <property type="match status" value="1"/>
</dbReference>
<dbReference type="RefSeq" id="WP_170131412.1">
    <property type="nucleotide sequence ID" value="NZ_QGDQ01000010.1"/>
</dbReference>
<keyword evidence="2" id="KW-0472">Membrane</keyword>
<feature type="domain" description="PepSY" evidence="3">
    <location>
        <begin position="295"/>
        <end position="357"/>
    </location>
</feature>
<sequence length="434" mass="46820">MTGATTGAGLAAPPRPARPARKRRSPVRHALVVTHRWTSLVLGVLLVLITTSGVVVLYQPELHRAFNASAFTTSTSADAAHHARVPLSAAIDTVQRSHPNFATAAVYDNGDVYTVYDESYTDAWTVDPATGAVLGHVNPDPAWLDFAVNLHECLLTCEGHAGYIAALTTPLPHTNLGGWLGHDRDLTIGNLLLGAMGLLLLFLCVSGVWLWFPRPKRWKQGFTIRWDRGRFARDTDLHKVIGVLALAPLLVWGLTGSGYELGFVEKAWFALTPGSEVEGPEPVHLAATVTPPALPVSEEAAVALALAAHPGTRVAALVPPTQETPTTTVWLSTPHDPYARLPYPGDVGVEIDPSTGTAQTTYGFAGQPLTPTWQAWNFPVHTGYVVNGWWRLLWVAFGLTPLALAITGTSTWLVRRKTAKNRRAAQRARVPLGS</sequence>
<feature type="compositionally biased region" description="Low complexity" evidence="1">
    <location>
        <begin position="1"/>
        <end position="12"/>
    </location>
</feature>
<evidence type="ECO:0000256" key="1">
    <source>
        <dbReference type="SAM" id="MobiDB-lite"/>
    </source>
</evidence>
<feature type="transmembrane region" description="Helical" evidence="2">
    <location>
        <begin position="392"/>
        <end position="414"/>
    </location>
</feature>
<evidence type="ECO:0000313" key="5">
    <source>
        <dbReference type="Proteomes" id="UP000245469"/>
    </source>
</evidence>
<evidence type="ECO:0000256" key="2">
    <source>
        <dbReference type="SAM" id="Phobius"/>
    </source>
</evidence>
<dbReference type="Pfam" id="PF03929">
    <property type="entry name" value="PepSY_TM"/>
    <property type="match status" value="1"/>
</dbReference>
<organism evidence="4 5">
    <name type="scientific">Quadrisphaera granulorum</name>
    <dbReference type="NCBI Taxonomy" id="317664"/>
    <lineage>
        <taxon>Bacteria</taxon>
        <taxon>Bacillati</taxon>
        <taxon>Actinomycetota</taxon>
        <taxon>Actinomycetes</taxon>
        <taxon>Kineosporiales</taxon>
        <taxon>Kineosporiaceae</taxon>
        <taxon>Quadrisphaera</taxon>
    </lineage>
</organism>
<dbReference type="EMBL" id="QGDQ01000010">
    <property type="protein sequence ID" value="PWJ53762.1"/>
    <property type="molecule type" value="Genomic_DNA"/>
</dbReference>
<accession>A0A316A8D6</accession>
<dbReference type="Proteomes" id="UP000245469">
    <property type="component" value="Unassembled WGS sequence"/>
</dbReference>
<feature type="transmembrane region" description="Helical" evidence="2">
    <location>
        <begin position="240"/>
        <end position="259"/>
    </location>
</feature>
<keyword evidence="2" id="KW-0812">Transmembrane</keyword>
<comment type="caution">
    <text evidence="4">The sequence shown here is derived from an EMBL/GenBank/DDBJ whole genome shotgun (WGS) entry which is preliminary data.</text>
</comment>
<feature type="transmembrane region" description="Helical" evidence="2">
    <location>
        <begin position="37"/>
        <end position="58"/>
    </location>
</feature>
<dbReference type="AlphaFoldDB" id="A0A316A8D6"/>
<dbReference type="InterPro" id="IPR005625">
    <property type="entry name" value="PepSY-ass_TM"/>
</dbReference>
<keyword evidence="2" id="KW-1133">Transmembrane helix</keyword>
<feature type="region of interest" description="Disordered" evidence="1">
    <location>
        <begin position="1"/>
        <end position="25"/>
    </location>
</feature>
<reference evidence="4 5" key="1">
    <citation type="submission" date="2018-03" db="EMBL/GenBank/DDBJ databases">
        <title>Genomic Encyclopedia of Archaeal and Bacterial Type Strains, Phase II (KMG-II): from individual species to whole genera.</title>
        <authorList>
            <person name="Goeker M."/>
        </authorList>
    </citation>
    <scope>NUCLEOTIDE SEQUENCE [LARGE SCALE GENOMIC DNA]</scope>
    <source>
        <strain evidence="4 5">DSM 44889</strain>
    </source>
</reference>
<gene>
    <name evidence="4" type="ORF">BXY45_1105</name>
</gene>
<name>A0A316A8D6_9ACTN</name>
<feature type="transmembrane region" description="Helical" evidence="2">
    <location>
        <begin position="191"/>
        <end position="212"/>
    </location>
</feature>
<dbReference type="Pfam" id="PF03413">
    <property type="entry name" value="PepSY"/>
    <property type="match status" value="1"/>
</dbReference>
<evidence type="ECO:0000259" key="3">
    <source>
        <dbReference type="Pfam" id="PF03413"/>
    </source>
</evidence>
<dbReference type="InterPro" id="IPR025711">
    <property type="entry name" value="PepSY"/>
</dbReference>